<evidence type="ECO:0000313" key="2">
    <source>
        <dbReference type="Proteomes" id="UP000549394"/>
    </source>
</evidence>
<dbReference type="EMBL" id="CAJFCJ010000005">
    <property type="protein sequence ID" value="CAD5114957.1"/>
    <property type="molecule type" value="Genomic_DNA"/>
</dbReference>
<keyword evidence="2" id="KW-1185">Reference proteome</keyword>
<comment type="caution">
    <text evidence="1">The sequence shown here is derived from an EMBL/GenBank/DDBJ whole genome shotgun (WGS) entry which is preliminary data.</text>
</comment>
<proteinExistence type="predicted"/>
<gene>
    <name evidence="1" type="ORF">DGYR_LOCUS3751</name>
</gene>
<sequence>MCWSCFPFFNSLRFKSLPRKDSEFSETSTDILSIDETISTPFRRLPTEPYTRVHLRKKDQRTELNSIGEESATRDNRSHPVLLLGRSVTSIVRGGNVRHLQIDEEDKIDRSYVKVTLSKEIE</sequence>
<organism evidence="1 2">
    <name type="scientific">Dimorphilus gyrociliatus</name>
    <dbReference type="NCBI Taxonomy" id="2664684"/>
    <lineage>
        <taxon>Eukaryota</taxon>
        <taxon>Metazoa</taxon>
        <taxon>Spiralia</taxon>
        <taxon>Lophotrochozoa</taxon>
        <taxon>Annelida</taxon>
        <taxon>Polychaeta</taxon>
        <taxon>Polychaeta incertae sedis</taxon>
        <taxon>Dinophilidae</taxon>
        <taxon>Dimorphilus</taxon>
    </lineage>
</organism>
<evidence type="ECO:0000313" key="1">
    <source>
        <dbReference type="EMBL" id="CAD5114957.1"/>
    </source>
</evidence>
<accession>A0A7I8VF97</accession>
<reference evidence="1 2" key="1">
    <citation type="submission" date="2020-08" db="EMBL/GenBank/DDBJ databases">
        <authorList>
            <person name="Hejnol A."/>
        </authorList>
    </citation>
    <scope>NUCLEOTIDE SEQUENCE [LARGE SCALE GENOMIC DNA]</scope>
</reference>
<dbReference type="AlphaFoldDB" id="A0A7I8VF97"/>
<dbReference type="Proteomes" id="UP000549394">
    <property type="component" value="Unassembled WGS sequence"/>
</dbReference>
<protein>
    <submittedName>
        <fullName evidence="1">Uncharacterized protein</fullName>
    </submittedName>
</protein>
<name>A0A7I8VF97_9ANNE</name>